<dbReference type="PANTHER" id="PTHR24291">
    <property type="entry name" value="CYTOCHROME P450 FAMILY 4"/>
    <property type="match status" value="1"/>
</dbReference>
<keyword evidence="11" id="KW-0472">Membrane</keyword>
<evidence type="ECO:0000313" key="13">
    <source>
        <dbReference type="Proteomes" id="UP000261520"/>
    </source>
</evidence>
<evidence type="ECO:0000256" key="11">
    <source>
        <dbReference type="SAM" id="Phobius"/>
    </source>
</evidence>
<evidence type="ECO:0000256" key="4">
    <source>
        <dbReference type="ARBA" id="ARBA00022723"/>
    </source>
</evidence>
<dbReference type="GO" id="GO:0005506">
    <property type="term" value="F:iron ion binding"/>
    <property type="evidence" value="ECO:0007669"/>
    <property type="project" value="InterPro"/>
</dbReference>
<comment type="similarity">
    <text evidence="2">Belongs to the cytochrome P450 family.</text>
</comment>
<evidence type="ECO:0000256" key="5">
    <source>
        <dbReference type="ARBA" id="ARBA00023002"/>
    </source>
</evidence>
<keyword evidence="7" id="KW-0503">Monooxygenase</keyword>
<evidence type="ECO:0000256" key="10">
    <source>
        <dbReference type="ARBA" id="ARBA00048642"/>
    </source>
</evidence>
<comment type="catalytic activity">
    <reaction evidence="9">
        <text>testosterone + 3 reduced [NADPH--hemoprotein reductase] + 3 O2 = 17beta-estradiol + formate + 3 oxidized [NADPH--hemoprotein reductase] + 4 H2O + 4 H(+)</text>
        <dbReference type="Rhea" id="RHEA:38191"/>
        <dbReference type="Rhea" id="RHEA-COMP:11964"/>
        <dbReference type="Rhea" id="RHEA-COMP:11965"/>
        <dbReference type="ChEBI" id="CHEBI:15377"/>
        <dbReference type="ChEBI" id="CHEBI:15378"/>
        <dbReference type="ChEBI" id="CHEBI:15379"/>
        <dbReference type="ChEBI" id="CHEBI:15740"/>
        <dbReference type="ChEBI" id="CHEBI:16469"/>
        <dbReference type="ChEBI" id="CHEBI:17347"/>
        <dbReference type="ChEBI" id="CHEBI:57618"/>
        <dbReference type="ChEBI" id="CHEBI:58210"/>
        <dbReference type="EC" id="1.14.14.14"/>
    </reaction>
</comment>
<comment type="function">
    <text evidence="8">Catalyzes the formation of aromatic C18 estrogens from C19 androgens.</text>
</comment>
<evidence type="ECO:0000256" key="9">
    <source>
        <dbReference type="ARBA" id="ARBA00047938"/>
    </source>
</evidence>
<dbReference type="Gene3D" id="1.10.630.10">
    <property type="entry name" value="Cytochrome P450"/>
    <property type="match status" value="1"/>
</dbReference>
<evidence type="ECO:0000313" key="12">
    <source>
        <dbReference type="Ensembl" id="ENSPMGP00000019886.1"/>
    </source>
</evidence>
<evidence type="ECO:0000256" key="7">
    <source>
        <dbReference type="ARBA" id="ARBA00023033"/>
    </source>
</evidence>
<dbReference type="Pfam" id="PF00067">
    <property type="entry name" value="p450"/>
    <property type="match status" value="1"/>
</dbReference>
<comment type="catalytic activity">
    <reaction evidence="10">
        <text>androst-4-ene-3,17-dione + 3 reduced [NADPH--hemoprotein reductase] + 3 O2 = estrone + formate + 3 oxidized [NADPH--hemoprotein reductase] + 4 H2O + 4 H(+)</text>
        <dbReference type="Rhea" id="RHEA:38195"/>
        <dbReference type="Rhea" id="RHEA-COMP:11964"/>
        <dbReference type="Rhea" id="RHEA-COMP:11965"/>
        <dbReference type="ChEBI" id="CHEBI:15377"/>
        <dbReference type="ChEBI" id="CHEBI:15378"/>
        <dbReference type="ChEBI" id="CHEBI:15379"/>
        <dbReference type="ChEBI" id="CHEBI:15740"/>
        <dbReference type="ChEBI" id="CHEBI:16422"/>
        <dbReference type="ChEBI" id="CHEBI:17263"/>
        <dbReference type="ChEBI" id="CHEBI:57618"/>
        <dbReference type="ChEBI" id="CHEBI:58210"/>
        <dbReference type="EC" id="1.14.14.14"/>
    </reaction>
</comment>
<dbReference type="InterPro" id="IPR001128">
    <property type="entry name" value="Cyt_P450"/>
</dbReference>
<evidence type="ECO:0000256" key="8">
    <source>
        <dbReference type="ARBA" id="ARBA00037202"/>
    </source>
</evidence>
<organism evidence="12 13">
    <name type="scientific">Periophthalmus magnuspinnatus</name>
    <dbReference type="NCBI Taxonomy" id="409849"/>
    <lineage>
        <taxon>Eukaryota</taxon>
        <taxon>Metazoa</taxon>
        <taxon>Chordata</taxon>
        <taxon>Craniata</taxon>
        <taxon>Vertebrata</taxon>
        <taxon>Euteleostomi</taxon>
        <taxon>Actinopterygii</taxon>
        <taxon>Neopterygii</taxon>
        <taxon>Teleostei</taxon>
        <taxon>Neoteleostei</taxon>
        <taxon>Acanthomorphata</taxon>
        <taxon>Gobiaria</taxon>
        <taxon>Gobiiformes</taxon>
        <taxon>Gobioidei</taxon>
        <taxon>Gobiidae</taxon>
        <taxon>Oxudercinae</taxon>
        <taxon>Periophthalmus</taxon>
    </lineage>
</organism>
<comment type="cofactor">
    <cofactor evidence="1">
        <name>heme</name>
        <dbReference type="ChEBI" id="CHEBI:30413"/>
    </cofactor>
</comment>
<keyword evidence="3" id="KW-0349">Heme</keyword>
<dbReference type="PANTHER" id="PTHR24291:SF201">
    <property type="entry name" value="CYTOCHROME P450, FAMILY 4, SUBFAMILY B, POLYPEPTIDE 7"/>
    <property type="match status" value="1"/>
</dbReference>
<keyword evidence="11" id="KW-0812">Transmembrane</keyword>
<dbReference type="Proteomes" id="UP000261520">
    <property type="component" value="Unplaced"/>
</dbReference>
<dbReference type="SUPFAM" id="SSF48264">
    <property type="entry name" value="Cytochrome P450"/>
    <property type="match status" value="1"/>
</dbReference>
<evidence type="ECO:0000256" key="6">
    <source>
        <dbReference type="ARBA" id="ARBA00023004"/>
    </source>
</evidence>
<dbReference type="STRING" id="409849.ENSPMGP00000019886"/>
<keyword evidence="5" id="KW-0560">Oxidoreductase</keyword>
<dbReference type="GO" id="GO:0070330">
    <property type="term" value="F:aromatase activity"/>
    <property type="evidence" value="ECO:0007669"/>
    <property type="project" value="UniProtKB-EC"/>
</dbReference>
<evidence type="ECO:0000256" key="3">
    <source>
        <dbReference type="ARBA" id="ARBA00022617"/>
    </source>
</evidence>
<dbReference type="InterPro" id="IPR050196">
    <property type="entry name" value="Cytochrome_P450_Monoox"/>
</dbReference>
<evidence type="ECO:0000256" key="2">
    <source>
        <dbReference type="ARBA" id="ARBA00010617"/>
    </source>
</evidence>
<keyword evidence="13" id="KW-1185">Reference proteome</keyword>
<evidence type="ECO:0000256" key="1">
    <source>
        <dbReference type="ARBA" id="ARBA00001971"/>
    </source>
</evidence>
<feature type="transmembrane region" description="Helical" evidence="11">
    <location>
        <begin position="16"/>
        <end position="37"/>
    </location>
</feature>
<dbReference type="GO" id="GO:0020037">
    <property type="term" value="F:heme binding"/>
    <property type="evidence" value="ECO:0007669"/>
    <property type="project" value="InterPro"/>
</dbReference>
<dbReference type="InterPro" id="IPR036396">
    <property type="entry name" value="Cyt_P450_sf"/>
</dbReference>
<dbReference type="Ensembl" id="ENSPMGT00000021194.1">
    <property type="protein sequence ID" value="ENSPMGP00000019886.1"/>
    <property type="gene ID" value="ENSPMGG00000016108.1"/>
</dbReference>
<name>A0A3B4AU74_9GOBI</name>
<reference evidence="12" key="1">
    <citation type="submission" date="2025-08" db="UniProtKB">
        <authorList>
            <consortium name="Ensembl"/>
        </authorList>
    </citation>
    <scope>IDENTIFICATION</scope>
</reference>
<dbReference type="AlphaFoldDB" id="A0A3B4AU74"/>
<accession>A0A3B4AU74</accession>
<keyword evidence="6" id="KW-0408">Iron</keyword>
<keyword evidence="11" id="KW-1133">Transmembrane helix</keyword>
<protein>
    <submittedName>
        <fullName evidence="12">Uncharacterized protein</fullName>
    </submittedName>
</protein>
<reference evidence="12" key="2">
    <citation type="submission" date="2025-09" db="UniProtKB">
        <authorList>
            <consortium name="Ensembl"/>
        </authorList>
    </citation>
    <scope>IDENTIFICATION</scope>
</reference>
<dbReference type="InterPro" id="IPR002402">
    <property type="entry name" value="Cyt_P450_E_grp-II"/>
</dbReference>
<keyword evidence="4" id="KW-0479">Metal-binding</keyword>
<sequence length="277" mass="32279">MIPTTISISFRAGYRFSHLFALLCLVAMLFKLTILVIQRRKTVRKMEHFIGPPPHWLFGHVFEVQDGTALDTTVGYGKKYPYTILASTEPKDNLAYAFIKKWIGDGLLVSHGQKWFRHRRLLTPGFHYDVLKPYVKLMSDSANILLDKWEKYSKTGETFELFEHVSLMTLDSILKCAFSYNSNCQTEGWVYAQWITISAGLVTFPYHNDFIFYLSPHGFRFRKACRVAQNHTAAVIRKRKEELKEEKELERIQARRNLDFLDILLCARVSAKMPFHS</sequence>
<dbReference type="PRINTS" id="PR00464">
    <property type="entry name" value="EP450II"/>
</dbReference>
<proteinExistence type="inferred from homology"/>